<keyword evidence="2" id="KW-1185">Reference proteome</keyword>
<dbReference type="AlphaFoldDB" id="A0AAV4TSR2"/>
<gene>
    <name evidence="1" type="primary">AVEN_264741_1</name>
    <name evidence="1" type="ORF">CEXT_165901</name>
</gene>
<organism evidence="1 2">
    <name type="scientific">Caerostris extrusa</name>
    <name type="common">Bark spider</name>
    <name type="synonym">Caerostris bankana</name>
    <dbReference type="NCBI Taxonomy" id="172846"/>
    <lineage>
        <taxon>Eukaryota</taxon>
        <taxon>Metazoa</taxon>
        <taxon>Ecdysozoa</taxon>
        <taxon>Arthropoda</taxon>
        <taxon>Chelicerata</taxon>
        <taxon>Arachnida</taxon>
        <taxon>Araneae</taxon>
        <taxon>Araneomorphae</taxon>
        <taxon>Entelegynae</taxon>
        <taxon>Araneoidea</taxon>
        <taxon>Araneidae</taxon>
        <taxon>Caerostris</taxon>
    </lineage>
</organism>
<proteinExistence type="predicted"/>
<sequence>MLLEDVKTLVIRLGTFKETQSTCTIDLERPIDASKVTMCPPDMINVPLEFGRFYLLQNQLIIIVISFFVPSPRSSAENYSASVSGSEMLHTVSRADITMQELPEDSEEPIPQEMLLEEPVDFLTDLPFLEPTLSDDLIEPQQQPLPITDDQKFIFLLTPEAATTEPLQLRIETAPDIDVNLQEIGLAETRKRALPEDSQETFVLAPITVPGQRRRKRRHLIVDSETALSFQQIQTNLAHVDNYAVPNYQRRVTLLETPRLCLSVFHHLFPVICFLIQLVHLRKYLKQKCLEKKREAAPFIEQYSALSPELRRDVTESTIDPSVSGLLKTSSLLKVPVGFSSTISLLHRDAIGSPLPPMIENEEYMMQSPETHIPEPITRDFEMPAEEPLDRVSVSICQVSPVSPERTPPPSSVHSISAVLGETMQLILLTLETSAVSDQITFNALLRNTYITKKRVAELFNHVLHLHARIMIDIRQPLPGGSLKILPVFHKTLPSLSTVYLHIFGLAHRNPIKSLISYITYLPVSTLLGDGFQHLQDPFTKNQS</sequence>
<accession>A0AAV4TSR2</accession>
<dbReference type="EMBL" id="BPLR01011810">
    <property type="protein sequence ID" value="GIY49255.1"/>
    <property type="molecule type" value="Genomic_DNA"/>
</dbReference>
<reference evidence="1 2" key="1">
    <citation type="submission" date="2021-06" db="EMBL/GenBank/DDBJ databases">
        <title>Caerostris extrusa draft genome.</title>
        <authorList>
            <person name="Kono N."/>
            <person name="Arakawa K."/>
        </authorList>
    </citation>
    <scope>NUCLEOTIDE SEQUENCE [LARGE SCALE GENOMIC DNA]</scope>
</reference>
<name>A0AAV4TSR2_CAEEX</name>
<protein>
    <submittedName>
        <fullName evidence="1">Rad21_Rec8_N domain-containing protein</fullName>
    </submittedName>
</protein>
<evidence type="ECO:0000313" key="1">
    <source>
        <dbReference type="EMBL" id="GIY49255.1"/>
    </source>
</evidence>
<dbReference type="Proteomes" id="UP001054945">
    <property type="component" value="Unassembled WGS sequence"/>
</dbReference>
<evidence type="ECO:0000313" key="2">
    <source>
        <dbReference type="Proteomes" id="UP001054945"/>
    </source>
</evidence>
<comment type="caution">
    <text evidence="1">The sequence shown here is derived from an EMBL/GenBank/DDBJ whole genome shotgun (WGS) entry which is preliminary data.</text>
</comment>